<feature type="binding site" evidence="6">
    <location>
        <position position="72"/>
    </location>
    <ligand>
        <name>[4Fe-4S] cluster</name>
        <dbReference type="ChEBI" id="CHEBI:49883"/>
        <note>4Fe-4S-S-AdoMet</note>
    </ligand>
</feature>
<feature type="domain" description="Radical SAM core" evidence="7">
    <location>
        <begin position="57"/>
        <end position="276"/>
    </location>
</feature>
<feature type="binding site" evidence="6">
    <location>
        <position position="76"/>
    </location>
    <ligand>
        <name>[4Fe-4S] cluster</name>
        <dbReference type="ChEBI" id="CHEBI:49883"/>
        <note>4Fe-4S-S-AdoMet</note>
    </ligand>
</feature>
<dbReference type="InterPro" id="IPR006638">
    <property type="entry name" value="Elp3/MiaA/NifB-like_rSAM"/>
</dbReference>
<name>A0A6L5GT13_9FIRM</name>
<evidence type="ECO:0000256" key="4">
    <source>
        <dbReference type="ARBA" id="ARBA00023004"/>
    </source>
</evidence>
<dbReference type="PANTHER" id="PTHR30352:SF5">
    <property type="entry name" value="PYRUVATE FORMATE-LYASE 1-ACTIVATING ENZYME"/>
    <property type="match status" value="1"/>
</dbReference>
<dbReference type="AlphaFoldDB" id="A0A6L5GT13"/>
<gene>
    <name evidence="8" type="ORF">FRC53_08385</name>
</gene>
<dbReference type="PANTHER" id="PTHR30352">
    <property type="entry name" value="PYRUVATE FORMATE-LYASE-ACTIVATING ENZYME"/>
    <property type="match status" value="1"/>
</dbReference>
<keyword evidence="3 6" id="KW-0479">Metal-binding</keyword>
<dbReference type="InterPro" id="IPR034457">
    <property type="entry name" value="Organic_radical-activating"/>
</dbReference>
<dbReference type="InterPro" id="IPR016431">
    <property type="entry name" value="Pyrv-formate_lyase-activ_prd"/>
</dbReference>
<dbReference type="PIRSF" id="PIRSF004869">
    <property type="entry name" value="PflX_prd"/>
    <property type="match status" value="1"/>
</dbReference>
<keyword evidence="5 6" id="KW-0411">Iron-sulfur</keyword>
<feature type="binding site" evidence="6">
    <location>
        <position position="79"/>
    </location>
    <ligand>
        <name>[4Fe-4S] cluster</name>
        <dbReference type="ChEBI" id="CHEBI:49883"/>
        <note>4Fe-4S-S-AdoMet</note>
    </ligand>
</feature>
<evidence type="ECO:0000256" key="6">
    <source>
        <dbReference type="PIRSR" id="PIRSR004869-50"/>
    </source>
</evidence>
<evidence type="ECO:0000256" key="2">
    <source>
        <dbReference type="ARBA" id="ARBA00022691"/>
    </source>
</evidence>
<comment type="caution">
    <text evidence="8">The sequence shown here is derived from an EMBL/GenBank/DDBJ whole genome shotgun (WGS) entry which is preliminary data.</text>
</comment>
<evidence type="ECO:0000256" key="3">
    <source>
        <dbReference type="ARBA" id="ARBA00022723"/>
    </source>
</evidence>
<evidence type="ECO:0000259" key="7">
    <source>
        <dbReference type="PROSITE" id="PS51918"/>
    </source>
</evidence>
<dbReference type="Pfam" id="PF04055">
    <property type="entry name" value="Radical_SAM"/>
    <property type="match status" value="1"/>
</dbReference>
<dbReference type="GO" id="GO:0003824">
    <property type="term" value="F:catalytic activity"/>
    <property type="evidence" value="ECO:0007669"/>
    <property type="project" value="InterPro"/>
</dbReference>
<dbReference type="InterPro" id="IPR007197">
    <property type="entry name" value="rSAM"/>
</dbReference>
<keyword evidence="1" id="KW-0004">4Fe-4S</keyword>
<protein>
    <submittedName>
        <fullName evidence="8">Radical SAM protein</fullName>
    </submittedName>
</protein>
<dbReference type="InterPro" id="IPR013785">
    <property type="entry name" value="Aldolase_TIM"/>
</dbReference>
<dbReference type="SFLD" id="SFLDG01101">
    <property type="entry name" value="Uncharacterised_Radical_SAM_Su"/>
    <property type="match status" value="1"/>
</dbReference>
<evidence type="ECO:0000256" key="5">
    <source>
        <dbReference type="ARBA" id="ARBA00023014"/>
    </source>
</evidence>
<dbReference type="GO" id="GO:0051539">
    <property type="term" value="F:4 iron, 4 sulfur cluster binding"/>
    <property type="evidence" value="ECO:0007669"/>
    <property type="project" value="UniProtKB-KW"/>
</dbReference>
<keyword evidence="2 6" id="KW-0949">S-adenosyl-L-methionine</keyword>
<dbReference type="InterPro" id="IPR058240">
    <property type="entry name" value="rSAM_sf"/>
</dbReference>
<keyword evidence="4 6" id="KW-0408">Iron</keyword>
<dbReference type="SMART" id="SM00729">
    <property type="entry name" value="Elp3"/>
    <property type="match status" value="1"/>
</dbReference>
<proteinExistence type="predicted"/>
<accession>A0A6L5GT13</accession>
<evidence type="ECO:0000313" key="8">
    <source>
        <dbReference type="EMBL" id="MQM73411.1"/>
    </source>
</evidence>
<evidence type="ECO:0000313" key="9">
    <source>
        <dbReference type="Proteomes" id="UP000473648"/>
    </source>
</evidence>
<dbReference type="PROSITE" id="PS51918">
    <property type="entry name" value="RADICAL_SAM"/>
    <property type="match status" value="1"/>
</dbReference>
<dbReference type="Proteomes" id="UP000473648">
    <property type="component" value="Unassembled WGS sequence"/>
</dbReference>
<dbReference type="InterPro" id="IPR027596">
    <property type="entry name" value="AmmeMemoSam_rS"/>
</dbReference>
<dbReference type="CDD" id="cd01335">
    <property type="entry name" value="Radical_SAM"/>
    <property type="match status" value="1"/>
</dbReference>
<comment type="cofactor">
    <cofactor evidence="6">
        <name>[4Fe-4S] cluster</name>
        <dbReference type="ChEBI" id="CHEBI:49883"/>
    </cofactor>
    <text evidence="6">Binds 1 [4Fe-4S] cluster. The cluster is coordinated with 3 cysteines and an exchangeable S-adenosyl-L-methionine.</text>
</comment>
<dbReference type="Gene3D" id="3.20.20.70">
    <property type="entry name" value="Aldolase class I"/>
    <property type="match status" value="1"/>
</dbReference>
<reference evidence="8" key="1">
    <citation type="journal article" date="2020" name="Appl. Environ. Microbiol.">
        <title>Medium-Chain Fatty Acid Synthesis by 'Candidatus Weimeria bifida' gen. nov., sp. nov., and 'Candidatus Pseudoramibacter fermentans' sp. nov.</title>
        <authorList>
            <person name="Scarborough M.J."/>
            <person name="Myers K.S."/>
            <person name="Donohue T.J."/>
            <person name="Noguera D.R."/>
        </authorList>
    </citation>
    <scope>NUCLEOTIDE SEQUENCE</scope>
    <source>
        <strain evidence="8">EUB1.1</strain>
    </source>
</reference>
<organism evidence="8 9">
    <name type="scientific">Candidatus Pseudoramibacter fermentans</name>
    <dbReference type="NCBI Taxonomy" id="2594427"/>
    <lineage>
        <taxon>Bacteria</taxon>
        <taxon>Bacillati</taxon>
        <taxon>Bacillota</taxon>
        <taxon>Clostridia</taxon>
        <taxon>Eubacteriales</taxon>
        <taxon>Eubacteriaceae</taxon>
        <taxon>Pseudoramibacter</taxon>
    </lineage>
</organism>
<keyword evidence="9" id="KW-1185">Reference proteome</keyword>
<evidence type="ECO:0000256" key="1">
    <source>
        <dbReference type="ARBA" id="ARBA00022485"/>
    </source>
</evidence>
<dbReference type="SFLD" id="SFLDS00029">
    <property type="entry name" value="Radical_SAM"/>
    <property type="match status" value="1"/>
</dbReference>
<dbReference type="GO" id="GO:0046872">
    <property type="term" value="F:metal ion binding"/>
    <property type="evidence" value="ECO:0007669"/>
    <property type="project" value="UniProtKB-KW"/>
</dbReference>
<dbReference type="SUPFAM" id="SSF102114">
    <property type="entry name" value="Radical SAM enzymes"/>
    <property type="match status" value="1"/>
</dbReference>
<dbReference type="EMBL" id="VOGB01000005">
    <property type="protein sequence ID" value="MQM73411.1"/>
    <property type="molecule type" value="Genomic_DNA"/>
</dbReference>
<sequence length="276" mass="30279">MSAPTICPVCPHHCRLAPGETGICQARTNRKGYIVPSGYGVLASMALDPIEKKPLARFMPGSNILSIGFYGCNMRCPFCQNYTISQRAPKQNTRRVSPREVLADAADLKRTRGNIGVAYTYNEPLTNYEYVRDTAHLIHEAGMVNVLVTNGQCTDAVLSELLPDLDAVNVDLKGFRPEIYRACGGDLETTKHFIARTAAHCHVEVTTLIVPGLNDDPDDMAKEAAWLADVNPDLTLHLTRYFPMYRAVKPPTPIPTLNALKAVAEAHLSHVLLGNV</sequence>